<dbReference type="RefSeq" id="WP_117718105.1">
    <property type="nucleotide sequence ID" value="NZ_QSTP01000001.1"/>
</dbReference>
<dbReference type="Proteomes" id="UP000260758">
    <property type="component" value="Unassembled WGS sequence"/>
</dbReference>
<sequence>MIDVTENPTTNNEILKYSLEELKAMKILSNTNGRPTEAMTDAKWQREFELRRFLCHPYPKTIKKLKSKYSTEQGSWNEETSGIYKGQTNWQRYVAYINDVLKVIESGEHDYCYYIYQIDELLKFHRYDLVTKYYKEDKCFEVWLDKNR</sequence>
<accession>A0A3E4YKP9</accession>
<protein>
    <submittedName>
        <fullName evidence="1">Uncharacterized protein</fullName>
    </submittedName>
</protein>
<comment type="caution">
    <text evidence="1">The sequence shown here is derived from an EMBL/GenBank/DDBJ whole genome shotgun (WGS) entry which is preliminary data.</text>
</comment>
<dbReference type="AlphaFoldDB" id="A0A3E4YKP9"/>
<dbReference type="EMBL" id="QSTP01000001">
    <property type="protein sequence ID" value="RGM75347.1"/>
    <property type="molecule type" value="Genomic_DNA"/>
</dbReference>
<evidence type="ECO:0000313" key="2">
    <source>
        <dbReference type="Proteomes" id="UP000260758"/>
    </source>
</evidence>
<proteinExistence type="predicted"/>
<gene>
    <name evidence="1" type="ORF">DXB99_02080</name>
</gene>
<evidence type="ECO:0000313" key="1">
    <source>
        <dbReference type="EMBL" id="RGM75347.1"/>
    </source>
</evidence>
<organism evidence="1 2">
    <name type="scientific">Agathobacter rectalis</name>
    <dbReference type="NCBI Taxonomy" id="39491"/>
    <lineage>
        <taxon>Bacteria</taxon>
        <taxon>Bacillati</taxon>
        <taxon>Bacillota</taxon>
        <taxon>Clostridia</taxon>
        <taxon>Lachnospirales</taxon>
        <taxon>Lachnospiraceae</taxon>
        <taxon>Agathobacter</taxon>
    </lineage>
</organism>
<reference evidence="1 2" key="1">
    <citation type="submission" date="2018-08" db="EMBL/GenBank/DDBJ databases">
        <title>A genome reference for cultivated species of the human gut microbiota.</title>
        <authorList>
            <person name="Zou Y."/>
            <person name="Xue W."/>
            <person name="Luo G."/>
        </authorList>
    </citation>
    <scope>NUCLEOTIDE SEQUENCE [LARGE SCALE GENOMIC DNA]</scope>
    <source>
        <strain evidence="1 2">OM07-13</strain>
    </source>
</reference>
<name>A0A3E4YKP9_9FIRM</name>